<accession>A0A0F9JC46</accession>
<comment type="caution">
    <text evidence="1">The sequence shown here is derived from an EMBL/GenBank/DDBJ whole genome shotgun (WGS) entry which is preliminary data.</text>
</comment>
<organism evidence="1">
    <name type="scientific">marine sediment metagenome</name>
    <dbReference type="NCBI Taxonomy" id="412755"/>
    <lineage>
        <taxon>unclassified sequences</taxon>
        <taxon>metagenomes</taxon>
        <taxon>ecological metagenomes</taxon>
    </lineage>
</organism>
<proteinExistence type="predicted"/>
<dbReference type="EMBL" id="LAZR01018375">
    <property type="protein sequence ID" value="KKL96652.1"/>
    <property type="molecule type" value="Genomic_DNA"/>
</dbReference>
<gene>
    <name evidence="1" type="ORF">LCGC14_1842360</name>
</gene>
<reference evidence="1" key="1">
    <citation type="journal article" date="2015" name="Nature">
        <title>Complex archaea that bridge the gap between prokaryotes and eukaryotes.</title>
        <authorList>
            <person name="Spang A."/>
            <person name="Saw J.H."/>
            <person name="Jorgensen S.L."/>
            <person name="Zaremba-Niedzwiedzka K."/>
            <person name="Martijn J."/>
            <person name="Lind A.E."/>
            <person name="van Eijk R."/>
            <person name="Schleper C."/>
            <person name="Guy L."/>
            <person name="Ettema T.J."/>
        </authorList>
    </citation>
    <scope>NUCLEOTIDE SEQUENCE</scope>
</reference>
<dbReference type="AlphaFoldDB" id="A0A0F9JC46"/>
<name>A0A0F9JC46_9ZZZZ</name>
<evidence type="ECO:0000313" key="1">
    <source>
        <dbReference type="EMBL" id="KKL96652.1"/>
    </source>
</evidence>
<sequence length="87" mass="9931">MTDPVRVVGWKVRRHERPVSELHWQSIPSADRNDPLILATDEAGWLEGLADRFLIRATGCNEVAIRITYEDIAGALRTHAKELRELK</sequence>
<protein>
    <submittedName>
        <fullName evidence="1">Uncharacterized protein</fullName>
    </submittedName>
</protein>